<evidence type="ECO:0000256" key="3">
    <source>
        <dbReference type="ARBA" id="ARBA00022821"/>
    </source>
</evidence>
<evidence type="ECO:0000313" key="8">
    <source>
        <dbReference type="Proteomes" id="UP000283530"/>
    </source>
</evidence>
<keyword evidence="8" id="KW-1185">Reference proteome</keyword>
<comment type="caution">
    <text evidence="5">Lacks conserved residue(s) required for the propagation of feature annotation.</text>
</comment>
<dbReference type="InterPro" id="IPR023346">
    <property type="entry name" value="Lysozyme-like_dom_sf"/>
</dbReference>
<evidence type="ECO:0000256" key="4">
    <source>
        <dbReference type="ARBA" id="ARBA00023157"/>
    </source>
</evidence>
<dbReference type="CDD" id="cd00035">
    <property type="entry name" value="ChtBD1"/>
    <property type="match status" value="1"/>
</dbReference>
<dbReference type="GO" id="GO:0050832">
    <property type="term" value="P:defense response to fungus"/>
    <property type="evidence" value="ECO:0007669"/>
    <property type="project" value="TreeGrafter"/>
</dbReference>
<dbReference type="PANTHER" id="PTHR22595">
    <property type="entry name" value="CHITINASE-RELATED"/>
    <property type="match status" value="1"/>
</dbReference>
<keyword evidence="2" id="KW-0732">Signal</keyword>
<dbReference type="InterPro" id="IPR036861">
    <property type="entry name" value="Endochitinase-like_sf"/>
</dbReference>
<dbReference type="PRINTS" id="PR00451">
    <property type="entry name" value="CHITINBINDNG"/>
</dbReference>
<dbReference type="PANTHER" id="PTHR22595:SF79">
    <property type="entry name" value="CHITINASE 12"/>
    <property type="match status" value="1"/>
</dbReference>
<keyword evidence="1 5" id="KW-0147">Chitin-binding</keyword>
<dbReference type="Pfam" id="PF00187">
    <property type="entry name" value="Chitin_bind_1"/>
    <property type="match status" value="1"/>
</dbReference>
<dbReference type="Pfam" id="PF00182">
    <property type="entry name" value="Glyco_hydro_19"/>
    <property type="match status" value="1"/>
</dbReference>
<dbReference type="PROSITE" id="PS50941">
    <property type="entry name" value="CHIT_BIND_I_2"/>
    <property type="match status" value="1"/>
</dbReference>
<evidence type="ECO:0000259" key="6">
    <source>
        <dbReference type="PROSITE" id="PS50941"/>
    </source>
</evidence>
<dbReference type="PROSITE" id="PS00773">
    <property type="entry name" value="CHITINASE_19_1"/>
    <property type="match status" value="1"/>
</dbReference>
<feature type="domain" description="Chitin-binding type-1" evidence="6">
    <location>
        <begin position="60"/>
        <end position="104"/>
    </location>
</feature>
<keyword evidence="4 5" id="KW-1015">Disulfide bond</keyword>
<sequence>MGHAFPFKKVEKKWLHERLQRIITQLSIYTQFSPHLHQVLEVEKNEGLDLNHILFGFTVVCPCTTVWKPSRGAKCPGGLCCSKYGYCGSTDPYCGPGCQSQCSGCSTPTPTPTPPAGGAVVASLTSSDQFEQMLKHRNNANCPARGFYTYDAFIAAANSFNGFAEMGDRDTHKREIAAFLGQTSHETTVRIRNTRMIYETINSPITQSIHETRIYVVWQDCLRPWEIHAVHYYWRFPQEYKHSLSLLFSINFTLCLQYSHHPI</sequence>
<reference evidence="7 8" key="1">
    <citation type="journal article" date="2019" name="Nat. Plants">
        <title>Stout camphor tree genome fills gaps in understanding of flowering plant genome evolution.</title>
        <authorList>
            <person name="Chaw S.M."/>
            <person name="Liu Y.C."/>
            <person name="Wu Y.W."/>
            <person name="Wang H.Y."/>
            <person name="Lin C.I."/>
            <person name="Wu C.S."/>
            <person name="Ke H.M."/>
            <person name="Chang L.Y."/>
            <person name="Hsu C.Y."/>
            <person name="Yang H.T."/>
            <person name="Sudianto E."/>
            <person name="Hsu M.H."/>
            <person name="Wu K.P."/>
            <person name="Wang L.N."/>
            <person name="Leebens-Mack J.H."/>
            <person name="Tsai I.J."/>
        </authorList>
    </citation>
    <scope>NUCLEOTIDE SEQUENCE [LARGE SCALE GENOMIC DNA]</scope>
    <source>
        <strain evidence="8">cv. Chaw 1501</strain>
        <tissue evidence="7">Young leaves</tissue>
    </source>
</reference>
<dbReference type="Gene3D" id="1.10.530.10">
    <property type="match status" value="1"/>
</dbReference>
<dbReference type="GO" id="GO:0004568">
    <property type="term" value="F:chitinase activity"/>
    <property type="evidence" value="ECO:0007669"/>
    <property type="project" value="InterPro"/>
</dbReference>
<evidence type="ECO:0000256" key="1">
    <source>
        <dbReference type="ARBA" id="ARBA00022669"/>
    </source>
</evidence>
<name>A0A443PIM0_9MAGN</name>
<feature type="disulfide bond" evidence="5">
    <location>
        <begin position="75"/>
        <end position="87"/>
    </location>
</feature>
<comment type="caution">
    <text evidence="7">The sequence shown here is derived from an EMBL/GenBank/DDBJ whole genome shotgun (WGS) entry which is preliminary data.</text>
</comment>
<dbReference type="SMART" id="SM00270">
    <property type="entry name" value="ChtBD1"/>
    <property type="match status" value="1"/>
</dbReference>
<dbReference type="InterPro" id="IPR000726">
    <property type="entry name" value="Glyco_hydro_19_cat"/>
</dbReference>
<protein>
    <submittedName>
        <fullName evidence="7">Chitinase Ib</fullName>
    </submittedName>
</protein>
<accession>A0A443PIM0</accession>
<evidence type="ECO:0000256" key="2">
    <source>
        <dbReference type="ARBA" id="ARBA00022729"/>
    </source>
</evidence>
<dbReference type="SUPFAM" id="SSF53955">
    <property type="entry name" value="Lysozyme-like"/>
    <property type="match status" value="1"/>
</dbReference>
<dbReference type="GO" id="GO:0006032">
    <property type="term" value="P:chitin catabolic process"/>
    <property type="evidence" value="ECO:0007669"/>
    <property type="project" value="InterPro"/>
</dbReference>
<dbReference type="GO" id="GO:0016998">
    <property type="term" value="P:cell wall macromolecule catabolic process"/>
    <property type="evidence" value="ECO:0007669"/>
    <property type="project" value="InterPro"/>
</dbReference>
<dbReference type="InterPro" id="IPR018371">
    <property type="entry name" value="Chitin-binding_1_CS"/>
</dbReference>
<feature type="disulfide bond" evidence="5">
    <location>
        <begin position="80"/>
        <end position="94"/>
    </location>
</feature>
<proteinExistence type="predicted"/>
<evidence type="ECO:0000256" key="5">
    <source>
        <dbReference type="PROSITE-ProRule" id="PRU00261"/>
    </source>
</evidence>
<evidence type="ECO:0000313" key="7">
    <source>
        <dbReference type="EMBL" id="RWR90611.1"/>
    </source>
</evidence>
<gene>
    <name evidence="7" type="ORF">CKAN_01971200</name>
</gene>
<keyword evidence="3" id="KW-0611">Plant defense</keyword>
<dbReference type="PROSITE" id="PS00026">
    <property type="entry name" value="CHIT_BIND_I_1"/>
    <property type="match status" value="1"/>
</dbReference>
<dbReference type="Proteomes" id="UP000283530">
    <property type="component" value="Unassembled WGS sequence"/>
</dbReference>
<organism evidence="7 8">
    <name type="scientific">Cinnamomum micranthum f. kanehirae</name>
    <dbReference type="NCBI Taxonomy" id="337451"/>
    <lineage>
        <taxon>Eukaryota</taxon>
        <taxon>Viridiplantae</taxon>
        <taxon>Streptophyta</taxon>
        <taxon>Embryophyta</taxon>
        <taxon>Tracheophyta</taxon>
        <taxon>Spermatophyta</taxon>
        <taxon>Magnoliopsida</taxon>
        <taxon>Magnoliidae</taxon>
        <taxon>Laurales</taxon>
        <taxon>Lauraceae</taxon>
        <taxon>Cinnamomum</taxon>
    </lineage>
</organism>
<dbReference type="OrthoDB" id="617225at2759"/>
<dbReference type="GO" id="GO:0008061">
    <property type="term" value="F:chitin binding"/>
    <property type="evidence" value="ECO:0007669"/>
    <property type="project" value="UniProtKB-UniRule"/>
</dbReference>
<feature type="disulfide bond" evidence="5">
    <location>
        <begin position="98"/>
        <end position="102"/>
    </location>
</feature>
<dbReference type="InterPro" id="IPR001002">
    <property type="entry name" value="Chitin-bd_1"/>
</dbReference>
<dbReference type="STRING" id="337451.A0A443PIM0"/>
<dbReference type="CDD" id="cd00325">
    <property type="entry name" value="chitinase_GH19"/>
    <property type="match status" value="1"/>
</dbReference>
<dbReference type="AlphaFoldDB" id="A0A443PIM0"/>
<dbReference type="Gene3D" id="3.30.60.10">
    <property type="entry name" value="Endochitinase-like"/>
    <property type="match status" value="1"/>
</dbReference>
<dbReference type="EMBL" id="QPKB01000008">
    <property type="protein sequence ID" value="RWR90611.1"/>
    <property type="molecule type" value="Genomic_DNA"/>
</dbReference>
<dbReference type="SUPFAM" id="SSF57016">
    <property type="entry name" value="Plant lectins/antimicrobial peptides"/>
    <property type="match status" value="1"/>
</dbReference>